<keyword evidence="6" id="KW-1185">Reference proteome</keyword>
<evidence type="ECO:0000313" key="5">
    <source>
        <dbReference type="EMBL" id="RXK38975.1"/>
    </source>
</evidence>
<dbReference type="SUPFAM" id="SSF50978">
    <property type="entry name" value="WD40 repeat-like"/>
    <property type="match status" value="1"/>
</dbReference>
<accession>A0A4Q1BMC5</accession>
<keyword evidence="1 3" id="KW-0853">WD repeat</keyword>
<comment type="caution">
    <text evidence="5">The sequence shown here is derived from an EMBL/GenBank/DDBJ whole genome shotgun (WGS) entry which is preliminary data.</text>
</comment>
<dbReference type="PANTHER" id="PTHR22889">
    <property type="entry name" value="WD REPEAT-CONTAINING PROTEIN 89"/>
    <property type="match status" value="1"/>
</dbReference>
<dbReference type="Proteomes" id="UP000289152">
    <property type="component" value="Unassembled WGS sequence"/>
</dbReference>
<dbReference type="InParanoid" id="A0A4Q1BMC5"/>
<organism evidence="5 6">
    <name type="scientific">Tremella mesenterica</name>
    <name type="common">Jelly fungus</name>
    <dbReference type="NCBI Taxonomy" id="5217"/>
    <lineage>
        <taxon>Eukaryota</taxon>
        <taxon>Fungi</taxon>
        <taxon>Dikarya</taxon>
        <taxon>Basidiomycota</taxon>
        <taxon>Agaricomycotina</taxon>
        <taxon>Tremellomycetes</taxon>
        <taxon>Tremellales</taxon>
        <taxon>Tremellaceae</taxon>
        <taxon>Tremella</taxon>
    </lineage>
</organism>
<name>A0A4Q1BMC5_TREME</name>
<protein>
    <submittedName>
        <fullName evidence="5">Uncharacterized protein</fullName>
    </submittedName>
</protein>
<evidence type="ECO:0000313" key="6">
    <source>
        <dbReference type="Proteomes" id="UP000289152"/>
    </source>
</evidence>
<dbReference type="PANTHER" id="PTHR22889:SF0">
    <property type="entry name" value="WD REPEAT-CONTAINING PROTEIN 89"/>
    <property type="match status" value="1"/>
</dbReference>
<keyword evidence="2" id="KW-0677">Repeat</keyword>
<evidence type="ECO:0000256" key="2">
    <source>
        <dbReference type="ARBA" id="ARBA00022737"/>
    </source>
</evidence>
<dbReference type="InterPro" id="IPR039328">
    <property type="entry name" value="WDR89"/>
</dbReference>
<feature type="compositionally biased region" description="Acidic residues" evidence="4">
    <location>
        <begin position="403"/>
        <end position="430"/>
    </location>
</feature>
<dbReference type="InterPro" id="IPR036322">
    <property type="entry name" value="WD40_repeat_dom_sf"/>
</dbReference>
<dbReference type="Gene3D" id="2.130.10.10">
    <property type="entry name" value="YVTN repeat-like/Quinoprotein amine dehydrogenase"/>
    <property type="match status" value="2"/>
</dbReference>
<dbReference type="STRING" id="5217.A0A4Q1BMC5"/>
<proteinExistence type="predicted"/>
<dbReference type="OrthoDB" id="25131at2759"/>
<feature type="region of interest" description="Disordered" evidence="4">
    <location>
        <begin position="399"/>
        <end position="465"/>
    </location>
</feature>
<dbReference type="AlphaFoldDB" id="A0A4Q1BMC5"/>
<evidence type="ECO:0000256" key="3">
    <source>
        <dbReference type="PROSITE-ProRule" id="PRU00221"/>
    </source>
</evidence>
<dbReference type="VEuPathDB" id="FungiDB:TREMEDRAFT_34158"/>
<feature type="repeat" description="WD" evidence="3">
    <location>
        <begin position="359"/>
        <end position="390"/>
    </location>
</feature>
<dbReference type="SMART" id="SM00320">
    <property type="entry name" value="WD40"/>
    <property type="match status" value="3"/>
</dbReference>
<gene>
    <name evidence="5" type="ORF">M231_03705</name>
</gene>
<reference evidence="5 6" key="1">
    <citation type="submission" date="2016-06" db="EMBL/GenBank/DDBJ databases">
        <title>Evolution of pathogenesis and genome organization in the Tremellales.</title>
        <authorList>
            <person name="Cuomo C."/>
            <person name="Litvintseva A."/>
            <person name="Heitman J."/>
            <person name="Chen Y."/>
            <person name="Sun S."/>
            <person name="Springer D."/>
            <person name="Dromer F."/>
            <person name="Young S."/>
            <person name="Zeng Q."/>
            <person name="Chapman S."/>
            <person name="Gujja S."/>
            <person name="Saif S."/>
            <person name="Birren B."/>
        </authorList>
    </citation>
    <scope>NUCLEOTIDE SEQUENCE [LARGE SCALE GENOMIC DNA]</scope>
    <source>
        <strain evidence="5 6">ATCC 28783</strain>
    </source>
</reference>
<dbReference type="InterPro" id="IPR015943">
    <property type="entry name" value="WD40/YVTN_repeat-like_dom_sf"/>
</dbReference>
<dbReference type="EMBL" id="SDIL01000038">
    <property type="protein sequence ID" value="RXK38975.1"/>
    <property type="molecule type" value="Genomic_DNA"/>
</dbReference>
<evidence type="ECO:0000256" key="4">
    <source>
        <dbReference type="SAM" id="MobiDB-lite"/>
    </source>
</evidence>
<dbReference type="InterPro" id="IPR001680">
    <property type="entry name" value="WD40_rpt"/>
</dbReference>
<evidence type="ECO:0000256" key="1">
    <source>
        <dbReference type="ARBA" id="ARBA00022574"/>
    </source>
</evidence>
<sequence>MSFIANPTISTIIPTKPYILSIVPSPISPHLFLRHPSSDISIIDSNSLSPVGSLSGGHGDHVTQIVVGENGGVWSSGKEGGVARWDERGRRVAMGIKAFIRKPLSVSALAVAERDHLVIGGTELVSSEAHILFWDTRNTSSPIYTHSSTHSDDITHLSLLPPSTTFLPSHPSHPTGSLPERLLLSTSTDGLVALTDYKDSDEDEAVKSFDNWGQSFASASFFLSTHSNNDSNKGKRNGEIMKIWGRSDMDSIALWDLTLSEEGIELINLIEHHTSDLKYKEFDLPSKRENVVRSAQEEIMDKKKILKSDYVVDVIPSLGVSKEGQPVCAVGTNEGDLVILHQPPKSTYKPSAFLRPLNHTHHQDVIRAIYHDPSSQAIYTGSEDGVVCAWAMGTFPRVRIGDPDVDEVETDEEEDSEDGMDVDSDIDDDSDPQRPGSASEVEEKRYGPVLGGRANERKERRHAPY</sequence>
<dbReference type="PROSITE" id="PS50082">
    <property type="entry name" value="WD_REPEATS_2"/>
    <property type="match status" value="1"/>
</dbReference>